<protein>
    <recommendedName>
        <fullName evidence="2">HAT C-terminal dimerisation domain-containing protein</fullName>
    </recommendedName>
</protein>
<reference evidence="3" key="1">
    <citation type="journal article" date="2023" name="Science">
        <title>Genome structures resolve the early diversification of teleost fishes.</title>
        <authorList>
            <person name="Parey E."/>
            <person name="Louis A."/>
            <person name="Montfort J."/>
            <person name="Bouchez O."/>
            <person name="Roques C."/>
            <person name="Iampietro C."/>
            <person name="Lluch J."/>
            <person name="Castinel A."/>
            <person name="Donnadieu C."/>
            <person name="Desvignes T."/>
            <person name="Floi Bucao C."/>
            <person name="Jouanno E."/>
            <person name="Wen M."/>
            <person name="Mejri S."/>
            <person name="Dirks R."/>
            <person name="Jansen H."/>
            <person name="Henkel C."/>
            <person name="Chen W.J."/>
            <person name="Zahm M."/>
            <person name="Cabau C."/>
            <person name="Klopp C."/>
            <person name="Thompson A.W."/>
            <person name="Robinson-Rechavi M."/>
            <person name="Braasch I."/>
            <person name="Lecointre G."/>
            <person name="Bobe J."/>
            <person name="Postlethwait J.H."/>
            <person name="Berthelot C."/>
            <person name="Roest Crollius H."/>
            <person name="Guiguen Y."/>
        </authorList>
    </citation>
    <scope>NUCLEOTIDE SEQUENCE</scope>
    <source>
        <strain evidence="3">WJC10195</strain>
    </source>
</reference>
<gene>
    <name evidence="3" type="ORF">SKAU_G00063040</name>
</gene>
<dbReference type="PANTHER" id="PTHR46481:SF9">
    <property type="entry name" value="ZINC FINGER BED DOMAIN-CONTAINING PROTEIN 1-LIKE"/>
    <property type="match status" value="1"/>
</dbReference>
<dbReference type="OrthoDB" id="10050977at2759"/>
<name>A0A9Q1G590_SYNKA</name>
<proteinExistence type="predicted"/>
<evidence type="ECO:0000313" key="3">
    <source>
        <dbReference type="EMBL" id="KAJ8375724.1"/>
    </source>
</evidence>
<dbReference type="InterPro" id="IPR008906">
    <property type="entry name" value="HATC_C_dom"/>
</dbReference>
<dbReference type="Proteomes" id="UP001152622">
    <property type="component" value="Chromosome 2"/>
</dbReference>
<dbReference type="SUPFAM" id="SSF53098">
    <property type="entry name" value="Ribonuclease H-like"/>
    <property type="match status" value="1"/>
</dbReference>
<feature type="region of interest" description="Disordered" evidence="1">
    <location>
        <begin position="147"/>
        <end position="174"/>
    </location>
</feature>
<dbReference type="InterPro" id="IPR012337">
    <property type="entry name" value="RNaseH-like_sf"/>
</dbReference>
<dbReference type="AlphaFoldDB" id="A0A9Q1G590"/>
<sequence>MIERVLKQEQAIARVLVSDRKHQHLIPTWQDKEVLNSVQAALKPVADFTDLLSFESYVTFSSVKPVLQLLTGDLLGPNPSDTDLTQRIKRKICNVLEDKYSAQALKELLAKSSILDPRYRGNGEDDLEEIKEELFLEMVATGESGAQVSAASATATGASDEDESSATGECTPPSVKKRNIGDLLKWKGQQTQGPAPIPIRVRADTELTRYLQEEQLDSSDDPLAWWRDNCGRFPRMEKVVRHYMCI</sequence>
<comment type="caution">
    <text evidence="3">The sequence shown here is derived from an EMBL/GenBank/DDBJ whole genome shotgun (WGS) entry which is preliminary data.</text>
</comment>
<dbReference type="EMBL" id="JAINUF010000002">
    <property type="protein sequence ID" value="KAJ8375724.1"/>
    <property type="molecule type" value="Genomic_DNA"/>
</dbReference>
<keyword evidence="4" id="KW-1185">Reference proteome</keyword>
<evidence type="ECO:0000313" key="4">
    <source>
        <dbReference type="Proteomes" id="UP001152622"/>
    </source>
</evidence>
<dbReference type="Pfam" id="PF05699">
    <property type="entry name" value="Dimer_Tnp_hAT"/>
    <property type="match status" value="1"/>
</dbReference>
<evidence type="ECO:0000259" key="2">
    <source>
        <dbReference type="Pfam" id="PF05699"/>
    </source>
</evidence>
<dbReference type="GO" id="GO:0046983">
    <property type="term" value="F:protein dimerization activity"/>
    <property type="evidence" value="ECO:0007669"/>
    <property type="project" value="InterPro"/>
</dbReference>
<dbReference type="PANTHER" id="PTHR46481">
    <property type="entry name" value="ZINC FINGER BED DOMAIN-CONTAINING PROTEIN 4"/>
    <property type="match status" value="1"/>
</dbReference>
<dbReference type="InterPro" id="IPR052035">
    <property type="entry name" value="ZnF_BED_domain_contain"/>
</dbReference>
<feature type="compositionally biased region" description="Low complexity" evidence="1">
    <location>
        <begin position="147"/>
        <end position="158"/>
    </location>
</feature>
<accession>A0A9Q1G590</accession>
<evidence type="ECO:0000256" key="1">
    <source>
        <dbReference type="SAM" id="MobiDB-lite"/>
    </source>
</evidence>
<organism evidence="3 4">
    <name type="scientific">Synaphobranchus kaupii</name>
    <name type="common">Kaup's arrowtooth eel</name>
    <dbReference type="NCBI Taxonomy" id="118154"/>
    <lineage>
        <taxon>Eukaryota</taxon>
        <taxon>Metazoa</taxon>
        <taxon>Chordata</taxon>
        <taxon>Craniata</taxon>
        <taxon>Vertebrata</taxon>
        <taxon>Euteleostomi</taxon>
        <taxon>Actinopterygii</taxon>
        <taxon>Neopterygii</taxon>
        <taxon>Teleostei</taxon>
        <taxon>Anguilliformes</taxon>
        <taxon>Synaphobranchidae</taxon>
        <taxon>Synaphobranchus</taxon>
    </lineage>
</organism>
<feature type="domain" description="HAT C-terminal dimerisation" evidence="2">
    <location>
        <begin position="206"/>
        <end position="246"/>
    </location>
</feature>